<reference evidence="1 2" key="1">
    <citation type="submission" date="2015-01" db="EMBL/GenBank/DDBJ databases">
        <title>Evolution of Trichinella species and genotypes.</title>
        <authorList>
            <person name="Korhonen P.K."/>
            <person name="Edoardo P."/>
            <person name="Giuseppe L.R."/>
            <person name="Gasser R.B."/>
        </authorList>
    </citation>
    <scope>NUCLEOTIDE SEQUENCE [LARGE SCALE GENOMIC DNA]</scope>
    <source>
        <strain evidence="1">ISS1029</strain>
    </source>
</reference>
<organism evidence="1 2">
    <name type="scientific">Trichinella zimbabwensis</name>
    <dbReference type="NCBI Taxonomy" id="268475"/>
    <lineage>
        <taxon>Eukaryota</taxon>
        <taxon>Metazoa</taxon>
        <taxon>Ecdysozoa</taxon>
        <taxon>Nematoda</taxon>
        <taxon>Enoplea</taxon>
        <taxon>Dorylaimia</taxon>
        <taxon>Trichinellida</taxon>
        <taxon>Trichinellidae</taxon>
        <taxon>Trichinella</taxon>
    </lineage>
</organism>
<dbReference type="Proteomes" id="UP000055024">
    <property type="component" value="Unassembled WGS sequence"/>
</dbReference>
<protein>
    <submittedName>
        <fullName evidence="1">Uncharacterized protein</fullName>
    </submittedName>
</protein>
<name>A0A0V1GN51_9BILA</name>
<dbReference type="AlphaFoldDB" id="A0A0V1GN51"/>
<proteinExistence type="predicted"/>
<accession>A0A0V1GN51</accession>
<comment type="caution">
    <text evidence="1">The sequence shown here is derived from an EMBL/GenBank/DDBJ whole genome shotgun (WGS) entry which is preliminary data.</text>
</comment>
<evidence type="ECO:0000313" key="1">
    <source>
        <dbReference type="EMBL" id="KRY99669.1"/>
    </source>
</evidence>
<evidence type="ECO:0000313" key="2">
    <source>
        <dbReference type="Proteomes" id="UP000055024"/>
    </source>
</evidence>
<sequence>MPLKRYFTDNHLLYEKIDNSKAGAHHVNKANAGAAMANAAMPR</sequence>
<keyword evidence="2" id="KW-1185">Reference proteome</keyword>
<gene>
    <name evidence="1" type="ORF">T11_10129</name>
</gene>
<dbReference type="EMBL" id="JYDP01000742">
    <property type="protein sequence ID" value="KRY99669.1"/>
    <property type="molecule type" value="Genomic_DNA"/>
</dbReference>